<sequence>MRILVVIEDDINIRNLVCEIFEDVDEIKTIGYSSKEANKVIYGNIPDLLLIDEYLHFSEMEYIVNNIKNKEESAKIFVISSKTGNEAVHAKKDLGVDLFITKPFNPEFLFIKAHEILDIMIAD</sequence>
<dbReference type="Gene3D" id="3.40.50.2300">
    <property type="match status" value="1"/>
</dbReference>
<dbReference type="PANTHER" id="PTHR45526">
    <property type="entry name" value="TRANSCRIPTIONAL REGULATORY PROTEIN DPIA"/>
    <property type="match status" value="1"/>
</dbReference>
<dbReference type="InterPro" id="IPR001789">
    <property type="entry name" value="Sig_transdc_resp-reg_receiver"/>
</dbReference>
<dbReference type="GO" id="GO:0000156">
    <property type="term" value="F:phosphorelay response regulator activity"/>
    <property type="evidence" value="ECO:0007669"/>
    <property type="project" value="TreeGrafter"/>
</dbReference>
<feature type="modified residue" description="4-aspartylphosphate" evidence="3">
    <location>
        <position position="52"/>
    </location>
</feature>
<keyword evidence="6" id="KW-1185">Reference proteome</keyword>
<protein>
    <recommendedName>
        <fullName evidence="1">Stage 0 sporulation protein A homolog</fullName>
    </recommendedName>
</protein>
<gene>
    <name evidence="5" type="ORF">SAMN05443638_103175</name>
</gene>
<dbReference type="PANTHER" id="PTHR45526:SF1">
    <property type="entry name" value="TRANSCRIPTIONAL REGULATORY PROTEIN DCUR-RELATED"/>
    <property type="match status" value="1"/>
</dbReference>
<dbReference type="PROSITE" id="PS50110">
    <property type="entry name" value="RESPONSE_REGULATORY"/>
    <property type="match status" value="1"/>
</dbReference>
<dbReference type="OrthoDB" id="9808843at2"/>
<dbReference type="InterPro" id="IPR051271">
    <property type="entry name" value="2C-system_Tx_regulators"/>
</dbReference>
<proteinExistence type="predicted"/>
<evidence type="ECO:0000259" key="4">
    <source>
        <dbReference type="PROSITE" id="PS50110"/>
    </source>
</evidence>
<evidence type="ECO:0000313" key="5">
    <source>
        <dbReference type="EMBL" id="SHE48992.1"/>
    </source>
</evidence>
<dbReference type="SUPFAM" id="SSF52172">
    <property type="entry name" value="CheY-like"/>
    <property type="match status" value="1"/>
</dbReference>
<keyword evidence="3" id="KW-0597">Phosphoprotein</keyword>
<evidence type="ECO:0000256" key="2">
    <source>
        <dbReference type="ARBA" id="ARBA00024867"/>
    </source>
</evidence>
<evidence type="ECO:0000313" key="6">
    <source>
        <dbReference type="Proteomes" id="UP000184035"/>
    </source>
</evidence>
<dbReference type="InterPro" id="IPR011006">
    <property type="entry name" value="CheY-like_superfamily"/>
</dbReference>
<dbReference type="AlphaFoldDB" id="A0A1M4TX28"/>
<dbReference type="CDD" id="cd00156">
    <property type="entry name" value="REC"/>
    <property type="match status" value="1"/>
</dbReference>
<name>A0A1M4TX28_9CLOT</name>
<dbReference type="RefSeq" id="WP_072892879.1">
    <property type="nucleotide sequence ID" value="NZ_FQVM01000003.1"/>
</dbReference>
<organism evidence="5 6">
    <name type="scientific">Clostridium fallax</name>
    <dbReference type="NCBI Taxonomy" id="1533"/>
    <lineage>
        <taxon>Bacteria</taxon>
        <taxon>Bacillati</taxon>
        <taxon>Bacillota</taxon>
        <taxon>Clostridia</taxon>
        <taxon>Eubacteriales</taxon>
        <taxon>Clostridiaceae</taxon>
        <taxon>Clostridium</taxon>
    </lineage>
</organism>
<accession>A0A1M4TX28</accession>
<evidence type="ECO:0000256" key="1">
    <source>
        <dbReference type="ARBA" id="ARBA00018672"/>
    </source>
</evidence>
<evidence type="ECO:0000256" key="3">
    <source>
        <dbReference type="PROSITE-ProRule" id="PRU00169"/>
    </source>
</evidence>
<reference evidence="5 6" key="1">
    <citation type="submission" date="2016-11" db="EMBL/GenBank/DDBJ databases">
        <authorList>
            <person name="Jaros S."/>
            <person name="Januszkiewicz K."/>
            <person name="Wedrychowicz H."/>
        </authorList>
    </citation>
    <scope>NUCLEOTIDE SEQUENCE [LARGE SCALE GENOMIC DNA]</scope>
    <source>
        <strain evidence="5 6">DSM 2631</strain>
    </source>
</reference>
<dbReference type="Pfam" id="PF00072">
    <property type="entry name" value="Response_reg"/>
    <property type="match status" value="1"/>
</dbReference>
<comment type="function">
    <text evidence="2">May play the central regulatory role in sporulation. It may be an element of the effector pathway responsible for the activation of sporulation genes in response to nutritional stress. Spo0A may act in concert with spo0H (a sigma factor) to control the expression of some genes that are critical to the sporulation process.</text>
</comment>
<dbReference type="EMBL" id="FQVM01000003">
    <property type="protein sequence ID" value="SHE48992.1"/>
    <property type="molecule type" value="Genomic_DNA"/>
</dbReference>
<dbReference type="STRING" id="1533.SAMN05443638_103175"/>
<feature type="domain" description="Response regulatory" evidence="4">
    <location>
        <begin position="3"/>
        <end position="117"/>
    </location>
</feature>
<dbReference type="Proteomes" id="UP000184035">
    <property type="component" value="Unassembled WGS sequence"/>
</dbReference>